<organism evidence="1 2">
    <name type="scientific">Halovulum marinum</name>
    <dbReference type="NCBI Taxonomy" id="2662447"/>
    <lineage>
        <taxon>Bacteria</taxon>
        <taxon>Pseudomonadati</taxon>
        <taxon>Pseudomonadota</taxon>
        <taxon>Alphaproteobacteria</taxon>
        <taxon>Rhodobacterales</taxon>
        <taxon>Paracoccaceae</taxon>
        <taxon>Halovulum</taxon>
    </lineage>
</organism>
<protein>
    <recommendedName>
        <fullName evidence="3">DUF1127 domain-containing protein</fullName>
    </recommendedName>
</protein>
<comment type="caution">
    <text evidence="1">The sequence shown here is derived from an EMBL/GenBank/DDBJ whole genome shotgun (WGS) entry which is preliminary data.</text>
</comment>
<accession>A0A6L5Z090</accession>
<evidence type="ECO:0000313" key="1">
    <source>
        <dbReference type="EMBL" id="MSU89699.1"/>
    </source>
</evidence>
<sequence>MDYIMEHVSLGTAGYGLRHPSLWQRLLRFVLSRDAAFRQRHALGRLDDHLRRDVGLLDGHATVRRKHPRDLLDP</sequence>
<proteinExistence type="predicted"/>
<reference evidence="1 2" key="1">
    <citation type="submission" date="2019-10" db="EMBL/GenBank/DDBJ databases">
        <title>Cognatihalovulum marinum gen. nov. sp. nov., a new member of the family Rhodobacteraceae isolated from deep seawater of the Northwest Indian Ocean.</title>
        <authorList>
            <person name="Ruan C."/>
            <person name="Wang J."/>
            <person name="Zheng X."/>
            <person name="Song L."/>
            <person name="Zhu Y."/>
            <person name="Huang Y."/>
            <person name="Lu Z."/>
            <person name="Du W."/>
            <person name="Huang L."/>
            <person name="Dai X."/>
        </authorList>
    </citation>
    <scope>NUCLEOTIDE SEQUENCE [LARGE SCALE GENOMIC DNA]</scope>
    <source>
        <strain evidence="1 2">2CG4</strain>
    </source>
</reference>
<evidence type="ECO:0008006" key="3">
    <source>
        <dbReference type="Google" id="ProtNLM"/>
    </source>
</evidence>
<dbReference type="AlphaFoldDB" id="A0A6L5Z090"/>
<keyword evidence="2" id="KW-1185">Reference proteome</keyword>
<dbReference type="EMBL" id="WIND01000005">
    <property type="protein sequence ID" value="MSU89699.1"/>
    <property type="molecule type" value="Genomic_DNA"/>
</dbReference>
<evidence type="ECO:0000313" key="2">
    <source>
        <dbReference type="Proteomes" id="UP000474957"/>
    </source>
</evidence>
<gene>
    <name evidence="1" type="ORF">GE300_08715</name>
</gene>
<dbReference type="Proteomes" id="UP000474957">
    <property type="component" value="Unassembled WGS sequence"/>
</dbReference>
<name>A0A6L5Z090_9RHOB</name>